<gene>
    <name evidence="1" type="ORF">ACKI18_44950</name>
</gene>
<dbReference type="EMBL" id="JBJVNI010000041">
    <property type="protein sequence ID" value="MFM9615815.1"/>
    <property type="molecule type" value="Genomic_DNA"/>
</dbReference>
<evidence type="ECO:0000313" key="1">
    <source>
        <dbReference type="EMBL" id="MFM9615815.1"/>
    </source>
</evidence>
<sequence length="248" mass="26955">MTSTFTKRYPTPEAAATAARNYAWLAIHALPMRQPALTGIGDTTLTFAHVEGRHAGPDNLLYLAALLGNAHGAAWRSTLHRAELAEPYVFDDGTPFGAYLAPRETALRERRQQGFLTSDEALESMVEILREGAEGPAAFYKDCNLRNFLTTDGYTIFTVDPDQLTLAPFGYDLAKLVLSLVMTCGPMPAGLQDEVLAVYNKAAGHHDARLGTTSRARFNGFLALHAVLTAPYAGRHGYRPHPPSPEAS</sequence>
<dbReference type="InterPro" id="IPR011009">
    <property type="entry name" value="Kinase-like_dom_sf"/>
</dbReference>
<dbReference type="Proteomes" id="UP001631957">
    <property type="component" value="Unassembled WGS sequence"/>
</dbReference>
<name>A0ABW9I657_9ACTN</name>
<evidence type="ECO:0000313" key="2">
    <source>
        <dbReference type="Proteomes" id="UP001631957"/>
    </source>
</evidence>
<keyword evidence="2" id="KW-1185">Reference proteome</keyword>
<dbReference type="RefSeq" id="WP_409124069.1">
    <property type="nucleotide sequence ID" value="NZ_JBJVNI010000041.1"/>
</dbReference>
<organism evidence="1 2">
    <name type="scientific">Streptomyces niveiscabiei</name>
    <dbReference type="NCBI Taxonomy" id="164115"/>
    <lineage>
        <taxon>Bacteria</taxon>
        <taxon>Bacillati</taxon>
        <taxon>Actinomycetota</taxon>
        <taxon>Actinomycetes</taxon>
        <taxon>Kitasatosporales</taxon>
        <taxon>Streptomycetaceae</taxon>
        <taxon>Streptomyces</taxon>
    </lineage>
</organism>
<dbReference type="SUPFAM" id="SSF56112">
    <property type="entry name" value="Protein kinase-like (PK-like)"/>
    <property type="match status" value="1"/>
</dbReference>
<protein>
    <submittedName>
        <fullName evidence="1">Phosphotransferase</fullName>
    </submittedName>
</protein>
<comment type="caution">
    <text evidence="1">The sequence shown here is derived from an EMBL/GenBank/DDBJ whole genome shotgun (WGS) entry which is preliminary data.</text>
</comment>
<reference evidence="1 2" key="1">
    <citation type="submission" date="2024-12" db="EMBL/GenBank/DDBJ databases">
        <title>Forecasting of Potato common scab and diversities of Pathogenic streptomyces spp. in china.</title>
        <authorList>
            <person name="Handique U."/>
            <person name="Wu J."/>
        </authorList>
    </citation>
    <scope>NUCLEOTIDE SEQUENCE [LARGE SCALE GENOMIC DNA]</scope>
    <source>
        <strain evidence="1 2">ZRIMU1530</strain>
    </source>
</reference>
<proteinExistence type="predicted"/>
<accession>A0ABW9I657</accession>